<dbReference type="EMBL" id="CP011390">
    <property type="protein sequence ID" value="ANE51559.1"/>
    <property type="molecule type" value="Genomic_DNA"/>
</dbReference>
<evidence type="ECO:0000313" key="2">
    <source>
        <dbReference type="Proteomes" id="UP000077177"/>
    </source>
</evidence>
<reference evidence="1 2" key="2">
    <citation type="journal article" date="2016" name="Int. J. Syst. Evol. Microbiol.">
        <title>Flavisolibacter tropicus sp. nov., isolated from tropical soil.</title>
        <authorList>
            <person name="Lee J.J."/>
            <person name="Kang M.S."/>
            <person name="Kim G.S."/>
            <person name="Lee C.S."/>
            <person name="Lim S."/>
            <person name="Lee J."/>
            <person name="Roh S.H."/>
            <person name="Kang H."/>
            <person name="Ha J.M."/>
            <person name="Bae S."/>
            <person name="Jung H.Y."/>
            <person name="Kim M.K."/>
        </authorList>
    </citation>
    <scope>NUCLEOTIDE SEQUENCE [LARGE SCALE GENOMIC DNA]</scope>
    <source>
        <strain evidence="1 2">LCS9</strain>
    </source>
</reference>
<gene>
    <name evidence="1" type="ORF">SY85_14655</name>
</gene>
<protein>
    <submittedName>
        <fullName evidence="1">Uncharacterized protein</fullName>
    </submittedName>
</protein>
<keyword evidence="2" id="KW-1185">Reference proteome</keyword>
<evidence type="ECO:0000313" key="1">
    <source>
        <dbReference type="EMBL" id="ANE51559.1"/>
    </source>
</evidence>
<organism evidence="1 2">
    <name type="scientific">Flavisolibacter tropicus</name>
    <dbReference type="NCBI Taxonomy" id="1492898"/>
    <lineage>
        <taxon>Bacteria</taxon>
        <taxon>Pseudomonadati</taxon>
        <taxon>Bacteroidota</taxon>
        <taxon>Chitinophagia</taxon>
        <taxon>Chitinophagales</taxon>
        <taxon>Chitinophagaceae</taxon>
        <taxon>Flavisolibacter</taxon>
    </lineage>
</organism>
<accession>A0A172TWU0</accession>
<dbReference type="Proteomes" id="UP000077177">
    <property type="component" value="Chromosome"/>
</dbReference>
<dbReference type="SUPFAM" id="SSF46955">
    <property type="entry name" value="Putative DNA-binding domain"/>
    <property type="match status" value="1"/>
</dbReference>
<reference evidence="2" key="1">
    <citation type="submission" date="2015-01" db="EMBL/GenBank/DDBJ databases">
        <title>Flavisolibacter sp./LCS9/ whole genome sequencing.</title>
        <authorList>
            <person name="Kim M.K."/>
            <person name="Srinivasan S."/>
            <person name="Lee J.-J."/>
        </authorList>
    </citation>
    <scope>NUCLEOTIDE SEQUENCE [LARGE SCALE GENOMIC DNA]</scope>
    <source>
        <strain evidence="2">LCS9</strain>
    </source>
</reference>
<dbReference type="AlphaFoldDB" id="A0A172TWU0"/>
<proteinExistence type="predicted"/>
<dbReference type="InterPro" id="IPR009061">
    <property type="entry name" value="DNA-bd_dom_put_sf"/>
</dbReference>
<sequence length="102" mass="12041">MQKSSDFYPLFTKFISRKQGCKTDHKGLAYNTKTTMSTTTDMTIRPCTITELAEMYGVSLKTFRVWLQPHQQRIGKRQGRYYNTLQVRTIFERLGHPEGWEE</sequence>
<dbReference type="KEGG" id="fla:SY85_14655"/>
<name>A0A172TWU0_9BACT</name>